<organism evidence="1 2">
    <name type="scientific">Candidatus Collierbacteria bacterium GW2011_GWC2_44_18</name>
    <dbReference type="NCBI Taxonomy" id="1618392"/>
    <lineage>
        <taxon>Bacteria</taxon>
        <taxon>Candidatus Collieribacteriota</taxon>
    </lineage>
</organism>
<dbReference type="Proteomes" id="UP000034172">
    <property type="component" value="Unassembled WGS sequence"/>
</dbReference>
<evidence type="ECO:0000313" key="2">
    <source>
        <dbReference type="Proteomes" id="UP000034172"/>
    </source>
</evidence>
<dbReference type="STRING" id="1618392.UW41_C0025G0008"/>
<comment type="caution">
    <text evidence="1">The sequence shown here is derived from an EMBL/GenBank/DDBJ whole genome shotgun (WGS) entry which is preliminary data.</text>
</comment>
<reference evidence="1 2" key="1">
    <citation type="journal article" date="2015" name="Nature">
        <title>rRNA introns, odd ribosomes, and small enigmatic genomes across a large radiation of phyla.</title>
        <authorList>
            <person name="Brown C.T."/>
            <person name="Hug L.A."/>
            <person name="Thomas B.C."/>
            <person name="Sharon I."/>
            <person name="Castelle C.J."/>
            <person name="Singh A."/>
            <person name="Wilkins M.J."/>
            <person name="Williams K.H."/>
            <person name="Banfield J.F."/>
        </authorList>
    </citation>
    <scope>NUCLEOTIDE SEQUENCE [LARGE SCALE GENOMIC DNA]</scope>
</reference>
<proteinExistence type="predicted"/>
<evidence type="ECO:0000313" key="1">
    <source>
        <dbReference type="EMBL" id="KKT48537.1"/>
    </source>
</evidence>
<accession>A0A0G1JX89</accession>
<protein>
    <submittedName>
        <fullName evidence="1">Uncharacterized protein</fullName>
    </submittedName>
</protein>
<name>A0A0G1JX89_9BACT</name>
<dbReference type="EMBL" id="LCIE01000025">
    <property type="protein sequence ID" value="KKT48537.1"/>
    <property type="molecule type" value="Genomic_DNA"/>
</dbReference>
<gene>
    <name evidence="1" type="ORF">UW41_C0025G0008</name>
</gene>
<sequence>MLKVTAFGSVRTLIETISVGKSDSTVFFLDLKVPIFATPQSTAGILPRACWSGSGGWCQRWGSCRFLVPVSWFKVNIGGIDWTIGGFLQNITKKKKRADDYDKKNNQNEDGNTLVRL</sequence>
<dbReference type="AlphaFoldDB" id="A0A0G1JX89"/>